<reference evidence="1 2" key="2">
    <citation type="journal article" date="2022" name="Mol. Ecol. Resour.">
        <title>The genomes of chicory, endive, great burdock and yacon provide insights into Asteraceae paleo-polyploidization history and plant inulin production.</title>
        <authorList>
            <person name="Fan W."/>
            <person name="Wang S."/>
            <person name="Wang H."/>
            <person name="Wang A."/>
            <person name="Jiang F."/>
            <person name="Liu H."/>
            <person name="Zhao H."/>
            <person name="Xu D."/>
            <person name="Zhang Y."/>
        </authorList>
    </citation>
    <scope>NUCLEOTIDE SEQUENCE [LARGE SCALE GENOMIC DNA]</scope>
    <source>
        <strain evidence="2">cv. Yunnan</strain>
        <tissue evidence="1">Leaves</tissue>
    </source>
</reference>
<name>A0ACB9C9J9_9ASTR</name>
<dbReference type="EMBL" id="CM042038">
    <property type="protein sequence ID" value="KAI3730930.1"/>
    <property type="molecule type" value="Genomic_DNA"/>
</dbReference>
<proteinExistence type="predicted"/>
<comment type="caution">
    <text evidence="1">The sequence shown here is derived from an EMBL/GenBank/DDBJ whole genome shotgun (WGS) entry which is preliminary data.</text>
</comment>
<accession>A0ACB9C9J9</accession>
<dbReference type="Proteomes" id="UP001056120">
    <property type="component" value="Linkage Group LG21"/>
</dbReference>
<evidence type="ECO:0000313" key="2">
    <source>
        <dbReference type="Proteomes" id="UP001056120"/>
    </source>
</evidence>
<gene>
    <name evidence="1" type="ORF">L1987_62111</name>
</gene>
<reference evidence="2" key="1">
    <citation type="journal article" date="2022" name="Mol. Ecol. Resour.">
        <title>The genomes of chicory, endive, great burdock and yacon provide insights into Asteraceae palaeo-polyploidization history and plant inulin production.</title>
        <authorList>
            <person name="Fan W."/>
            <person name="Wang S."/>
            <person name="Wang H."/>
            <person name="Wang A."/>
            <person name="Jiang F."/>
            <person name="Liu H."/>
            <person name="Zhao H."/>
            <person name="Xu D."/>
            <person name="Zhang Y."/>
        </authorList>
    </citation>
    <scope>NUCLEOTIDE SEQUENCE [LARGE SCALE GENOMIC DNA]</scope>
    <source>
        <strain evidence="2">cv. Yunnan</strain>
    </source>
</reference>
<organism evidence="1 2">
    <name type="scientific">Smallanthus sonchifolius</name>
    <dbReference type="NCBI Taxonomy" id="185202"/>
    <lineage>
        <taxon>Eukaryota</taxon>
        <taxon>Viridiplantae</taxon>
        <taxon>Streptophyta</taxon>
        <taxon>Embryophyta</taxon>
        <taxon>Tracheophyta</taxon>
        <taxon>Spermatophyta</taxon>
        <taxon>Magnoliopsida</taxon>
        <taxon>eudicotyledons</taxon>
        <taxon>Gunneridae</taxon>
        <taxon>Pentapetalae</taxon>
        <taxon>asterids</taxon>
        <taxon>campanulids</taxon>
        <taxon>Asterales</taxon>
        <taxon>Asteraceae</taxon>
        <taxon>Asteroideae</taxon>
        <taxon>Heliantheae alliance</taxon>
        <taxon>Millerieae</taxon>
        <taxon>Smallanthus</taxon>
    </lineage>
</organism>
<evidence type="ECO:0000313" key="1">
    <source>
        <dbReference type="EMBL" id="KAI3730930.1"/>
    </source>
</evidence>
<protein>
    <submittedName>
        <fullName evidence="1">Uncharacterized protein</fullName>
    </submittedName>
</protein>
<keyword evidence="2" id="KW-1185">Reference proteome</keyword>
<sequence length="85" mass="10114">MIYHITWVFGHLRAKWSFVGIVILGHIWIEDNNVKFRFIYPVSLSKTLLLTISPNLYFLSPDDLHLHIHALILFRYHLTEIADRL</sequence>